<dbReference type="AlphaFoldDB" id="A0AAN8RGN1"/>
<evidence type="ECO:0000313" key="4">
    <source>
        <dbReference type="Proteomes" id="UP001313282"/>
    </source>
</evidence>
<protein>
    <submittedName>
        <fullName evidence="3">Uncharacterized protein</fullName>
    </submittedName>
</protein>
<feature type="transmembrane region" description="Helical" evidence="2">
    <location>
        <begin position="253"/>
        <end position="274"/>
    </location>
</feature>
<comment type="caution">
    <text evidence="3">The sequence shown here is derived from an EMBL/GenBank/DDBJ whole genome shotgun (WGS) entry which is preliminary data.</text>
</comment>
<evidence type="ECO:0000256" key="1">
    <source>
        <dbReference type="SAM" id="MobiDB-lite"/>
    </source>
</evidence>
<reference evidence="3 4" key="1">
    <citation type="submission" date="2019-10" db="EMBL/GenBank/DDBJ databases">
        <authorList>
            <person name="Palmer J.M."/>
        </authorList>
    </citation>
    <scope>NUCLEOTIDE SEQUENCE [LARGE SCALE GENOMIC DNA]</scope>
    <source>
        <strain evidence="3 4">TWF718</strain>
    </source>
</reference>
<evidence type="ECO:0000313" key="3">
    <source>
        <dbReference type="EMBL" id="KAK6356370.1"/>
    </source>
</evidence>
<keyword evidence="2" id="KW-1133">Transmembrane helix</keyword>
<accession>A0AAN8RGN1</accession>
<name>A0AAN8RGN1_9PEZI</name>
<evidence type="ECO:0000256" key="2">
    <source>
        <dbReference type="SAM" id="Phobius"/>
    </source>
</evidence>
<gene>
    <name evidence="3" type="ORF">TWF718_000731</name>
</gene>
<feature type="transmembrane region" description="Helical" evidence="2">
    <location>
        <begin position="217"/>
        <end position="241"/>
    </location>
</feature>
<dbReference type="Proteomes" id="UP001313282">
    <property type="component" value="Unassembled WGS sequence"/>
</dbReference>
<feature type="transmembrane region" description="Helical" evidence="2">
    <location>
        <begin position="294"/>
        <end position="311"/>
    </location>
</feature>
<keyword evidence="2" id="KW-0472">Membrane</keyword>
<organism evidence="3 4">
    <name type="scientific">Orbilia javanica</name>
    <dbReference type="NCBI Taxonomy" id="47235"/>
    <lineage>
        <taxon>Eukaryota</taxon>
        <taxon>Fungi</taxon>
        <taxon>Dikarya</taxon>
        <taxon>Ascomycota</taxon>
        <taxon>Pezizomycotina</taxon>
        <taxon>Orbiliomycetes</taxon>
        <taxon>Orbiliales</taxon>
        <taxon>Orbiliaceae</taxon>
        <taxon>Orbilia</taxon>
    </lineage>
</organism>
<keyword evidence="4" id="KW-1185">Reference proteome</keyword>
<dbReference type="EMBL" id="JAVHNR010000001">
    <property type="protein sequence ID" value="KAK6356370.1"/>
    <property type="molecule type" value="Genomic_DNA"/>
</dbReference>
<feature type="transmembrane region" description="Helical" evidence="2">
    <location>
        <begin position="368"/>
        <end position="387"/>
    </location>
</feature>
<proteinExistence type="predicted"/>
<feature type="transmembrane region" description="Helical" evidence="2">
    <location>
        <begin position="43"/>
        <end position="65"/>
    </location>
</feature>
<keyword evidence="2" id="KW-0812">Transmembrane</keyword>
<feature type="transmembrane region" description="Helical" evidence="2">
    <location>
        <begin position="12"/>
        <end position="31"/>
    </location>
</feature>
<sequence>MSAPTDDSQLSSYSALWGLSALALTVMIQPTSRVCGFHPSIRIFLRSSPIVCIVDCICTVTRLGFYLFRYKLSFKAACQLTLCRKRVPWEGFSQWEQSYLDPGPSLQTEEQGGMSISGEGASTAGNDGQHQEVLGYSITFEEPTLARVLSMLLTAFPQWLKIVVCAGTPWTSTWASFYFWSFLVTEAITITAGKMENGNITDWPHVDSADLDLENRLGWWDLILGGLSILAQLVAILILEGRGGEMVKEIGRWRWNIMIVLIYMGSIAQFLGVYADRVSGQPSTPTFLNFVRFIFPRAVSLMVPTLFHLVGQHDMAQVIWILPILMGLSPLNLSQWTRERVLLYKGPVENYDGPESWFENWGQVRNSLAFGLMLKLFIVAVYQYLVLYNPESTQKPKWVEVFG</sequence>
<feature type="transmembrane region" description="Helical" evidence="2">
    <location>
        <begin position="318"/>
        <end position="337"/>
    </location>
</feature>
<feature type="region of interest" description="Disordered" evidence="1">
    <location>
        <begin position="104"/>
        <end position="126"/>
    </location>
</feature>